<proteinExistence type="predicted"/>
<accession>A0A443IMN4</accession>
<evidence type="ECO:0000313" key="1">
    <source>
        <dbReference type="EMBL" id="RWR07021.1"/>
    </source>
</evidence>
<comment type="caution">
    <text evidence="1">The sequence shown here is derived from an EMBL/GenBank/DDBJ whole genome shotgun (WGS) entry which is preliminary data.</text>
</comment>
<name>A0A443IMN4_9RHOB</name>
<sequence>MEKRRQKDRHNLRSAPLTRDFLAGIRAPAYIARMIVVFDITERVRLSERFTGESRSALARL</sequence>
<keyword evidence="2" id="KW-1185">Reference proteome</keyword>
<reference evidence="1 2" key="1">
    <citation type="submission" date="2019-01" db="EMBL/GenBank/DDBJ databases">
        <title>Sinorhodobacter populi sp. nov. isolated from the symptomatic bark tissue of Populus euramericana canker.</title>
        <authorList>
            <person name="Xu G."/>
        </authorList>
    </citation>
    <scope>NUCLEOTIDE SEQUENCE [LARGE SCALE GENOMIC DNA]</scope>
    <source>
        <strain evidence="1 2">2D-5</strain>
    </source>
</reference>
<dbReference type="Proteomes" id="UP000285710">
    <property type="component" value="Unassembled WGS sequence"/>
</dbReference>
<reference evidence="1 2" key="2">
    <citation type="submission" date="2019-01" db="EMBL/GenBank/DDBJ databases">
        <authorList>
            <person name="Li Y."/>
        </authorList>
    </citation>
    <scope>NUCLEOTIDE SEQUENCE [LARGE SCALE GENOMIC DNA]</scope>
    <source>
        <strain evidence="1 2">2D-5</strain>
    </source>
</reference>
<dbReference type="AlphaFoldDB" id="A0A443IMN4"/>
<evidence type="ECO:0000313" key="2">
    <source>
        <dbReference type="Proteomes" id="UP000285710"/>
    </source>
</evidence>
<protein>
    <submittedName>
        <fullName evidence="1">Uncharacterized protein</fullName>
    </submittedName>
</protein>
<organism evidence="1 2">
    <name type="scientific">Paenirhodobacter populi</name>
    <dbReference type="NCBI Taxonomy" id="2306993"/>
    <lineage>
        <taxon>Bacteria</taxon>
        <taxon>Pseudomonadati</taxon>
        <taxon>Pseudomonadota</taxon>
        <taxon>Alphaproteobacteria</taxon>
        <taxon>Rhodobacterales</taxon>
        <taxon>Rhodobacter group</taxon>
        <taxon>Paenirhodobacter</taxon>
    </lineage>
</organism>
<gene>
    <name evidence="1" type="ORF">D2T33_17745</name>
</gene>
<dbReference type="EMBL" id="SAUW01000024">
    <property type="protein sequence ID" value="RWR07021.1"/>
    <property type="molecule type" value="Genomic_DNA"/>
</dbReference>